<dbReference type="InterPro" id="IPR007197">
    <property type="entry name" value="rSAM"/>
</dbReference>
<name>A0A918R6X5_9FLAO</name>
<keyword evidence="2" id="KW-0408">Iron</keyword>
<dbReference type="GO" id="GO:0006779">
    <property type="term" value="P:porphyrin-containing compound biosynthetic process"/>
    <property type="evidence" value="ECO:0007669"/>
    <property type="project" value="InterPro"/>
</dbReference>
<dbReference type="Pfam" id="PF04055">
    <property type="entry name" value="Radical_SAM"/>
    <property type="match status" value="1"/>
</dbReference>
<dbReference type="SMART" id="SM00729">
    <property type="entry name" value="Elp3"/>
    <property type="match status" value="1"/>
</dbReference>
<proteinExistence type="inferred from homology"/>
<dbReference type="GO" id="GO:0051539">
    <property type="term" value="F:4 iron, 4 sulfur cluster binding"/>
    <property type="evidence" value="ECO:0007669"/>
    <property type="project" value="UniProtKB-UniRule"/>
</dbReference>
<dbReference type="InterPro" id="IPR058240">
    <property type="entry name" value="rSAM_sf"/>
</dbReference>
<dbReference type="Proteomes" id="UP000636004">
    <property type="component" value="Unassembled WGS sequence"/>
</dbReference>
<evidence type="ECO:0000256" key="1">
    <source>
        <dbReference type="ARBA" id="ARBA00006100"/>
    </source>
</evidence>
<dbReference type="SFLD" id="SFLDF00562">
    <property type="entry name" value="HemN-like__clustered_with_heat"/>
    <property type="match status" value="1"/>
</dbReference>
<dbReference type="InterPro" id="IPR006638">
    <property type="entry name" value="Elp3/MiaA/NifB-like_rSAM"/>
</dbReference>
<dbReference type="RefSeq" id="WP_189361212.1">
    <property type="nucleotide sequence ID" value="NZ_BMWZ01000005.1"/>
</dbReference>
<dbReference type="SFLD" id="SFLDF00288">
    <property type="entry name" value="HemN-like__clustered_with_nucl"/>
    <property type="match status" value="1"/>
</dbReference>
<dbReference type="CDD" id="cd01335">
    <property type="entry name" value="Radical_SAM"/>
    <property type="match status" value="1"/>
</dbReference>
<keyword evidence="2" id="KW-0143">Chaperone</keyword>
<comment type="similarity">
    <text evidence="1">Belongs to the anaerobic coproporphyrinogen-III oxidase family. HemW subfamily.</text>
</comment>
<comment type="caution">
    <text evidence="4">The sequence shown here is derived from an EMBL/GenBank/DDBJ whole genome shotgun (WGS) entry which is preliminary data.</text>
</comment>
<evidence type="ECO:0000313" key="4">
    <source>
        <dbReference type="EMBL" id="GGZ85929.1"/>
    </source>
</evidence>
<dbReference type="NCBIfam" id="TIGR00539">
    <property type="entry name" value="hemN_rel"/>
    <property type="match status" value="1"/>
</dbReference>
<dbReference type="PANTHER" id="PTHR13932:SF5">
    <property type="entry name" value="RADICAL S-ADENOSYL METHIONINE DOMAIN-CONTAINING PROTEIN 1, MITOCHONDRIAL"/>
    <property type="match status" value="1"/>
</dbReference>
<comment type="function">
    <text evidence="2">Probably acts as a heme chaperone, transferring heme to an unknown acceptor. Binds one molecule of heme per monomer, possibly covalently. Binds 1 [4Fe-4S] cluster. The cluster is coordinated with 3 cysteines and an exchangeable S-adenosyl-L-methionine.</text>
</comment>
<dbReference type="AlphaFoldDB" id="A0A918R6X5"/>
<comment type="subcellular location">
    <subcellularLocation>
        <location evidence="2">Cytoplasm</location>
    </subcellularLocation>
</comment>
<protein>
    <recommendedName>
        <fullName evidence="2">Heme chaperone HemW</fullName>
    </recommendedName>
</protein>
<reference evidence="4" key="1">
    <citation type="journal article" date="2014" name="Int. J. Syst. Evol. Microbiol.">
        <title>Complete genome sequence of Corynebacterium casei LMG S-19264T (=DSM 44701T), isolated from a smear-ripened cheese.</title>
        <authorList>
            <consortium name="US DOE Joint Genome Institute (JGI-PGF)"/>
            <person name="Walter F."/>
            <person name="Albersmeier A."/>
            <person name="Kalinowski J."/>
            <person name="Ruckert C."/>
        </authorList>
    </citation>
    <scope>NUCLEOTIDE SEQUENCE</scope>
    <source>
        <strain evidence="4">KCTC 12710</strain>
    </source>
</reference>
<organism evidence="4 5">
    <name type="scientific">Algibacter mikhailovii</name>
    <dbReference type="NCBI Taxonomy" id="425498"/>
    <lineage>
        <taxon>Bacteria</taxon>
        <taxon>Pseudomonadati</taxon>
        <taxon>Bacteroidota</taxon>
        <taxon>Flavobacteriia</taxon>
        <taxon>Flavobacteriales</taxon>
        <taxon>Flavobacteriaceae</taxon>
        <taxon>Algibacter</taxon>
    </lineage>
</organism>
<dbReference type="InterPro" id="IPR004559">
    <property type="entry name" value="HemW-like"/>
</dbReference>
<dbReference type="InterPro" id="IPR034505">
    <property type="entry name" value="Coproporphyrinogen-III_oxidase"/>
</dbReference>
<keyword evidence="2" id="KW-0479">Metal-binding</keyword>
<keyword evidence="5" id="KW-1185">Reference proteome</keyword>
<dbReference type="SFLD" id="SFLDG01065">
    <property type="entry name" value="anaerobic_coproporphyrinogen-I"/>
    <property type="match status" value="1"/>
</dbReference>
<dbReference type="Gene3D" id="3.80.30.20">
    <property type="entry name" value="tm_1862 like domain"/>
    <property type="match status" value="1"/>
</dbReference>
<evidence type="ECO:0000313" key="5">
    <source>
        <dbReference type="Proteomes" id="UP000636004"/>
    </source>
</evidence>
<dbReference type="PROSITE" id="PS51918">
    <property type="entry name" value="RADICAL_SAM"/>
    <property type="match status" value="1"/>
</dbReference>
<gene>
    <name evidence="4" type="ORF">GCM10007028_25280</name>
</gene>
<dbReference type="InterPro" id="IPR023404">
    <property type="entry name" value="rSAM_horseshoe"/>
</dbReference>
<dbReference type="GO" id="GO:0046872">
    <property type="term" value="F:metal ion binding"/>
    <property type="evidence" value="ECO:0007669"/>
    <property type="project" value="UniProtKB-UniRule"/>
</dbReference>
<evidence type="ECO:0000259" key="3">
    <source>
        <dbReference type="PROSITE" id="PS51918"/>
    </source>
</evidence>
<keyword evidence="2" id="KW-0949">S-adenosyl-L-methionine</keyword>
<sequence>MAGIYIHIPFCKQACFYCDFHFSTSLKKKDELMACLVKELEIRSVELANQTIETIYFGGGTPSLLTIEELQLLLETVHKFYAVSEHPEITLEANPDDLTKDRIIEFSKSPINRLSIGIQSFFDDDLKSMNRAHNAEESKLCLEYASKYFDNITIDLIYGVPEMSLEKWNKNLDMALRFGVNHISSYALTVEPKTALDAFIKKGIYPPLDEDLALQHFNALVKKTERYGLVHYEISNFGKPHYFSKHNTSYWQGKSYLGIGPSAHSFFGDTRSWNVANNNKYIQAIQGGILPRTAEKLSKQDQFNEYLMTGLRTIWGVSFNKIETNFGLDFLEHLKIVSEKFIKQELLILVHEQEPHPASILKTTTKGKFLVDGIASELFMI</sequence>
<keyword evidence="2" id="KW-0349">Heme</keyword>
<keyword evidence="2" id="KW-0411">Iron-sulfur</keyword>
<dbReference type="SUPFAM" id="SSF102114">
    <property type="entry name" value="Radical SAM enzymes"/>
    <property type="match status" value="1"/>
</dbReference>
<accession>A0A918R6X5</accession>
<dbReference type="GO" id="GO:0005737">
    <property type="term" value="C:cytoplasm"/>
    <property type="evidence" value="ECO:0007669"/>
    <property type="project" value="UniProtKB-SubCell"/>
</dbReference>
<keyword evidence="2" id="KW-0963">Cytoplasm</keyword>
<dbReference type="SFLD" id="SFLDS00029">
    <property type="entry name" value="Radical_SAM"/>
    <property type="match status" value="1"/>
</dbReference>
<keyword evidence="2" id="KW-0004">4Fe-4S</keyword>
<dbReference type="EMBL" id="BMWZ01000005">
    <property type="protein sequence ID" value="GGZ85929.1"/>
    <property type="molecule type" value="Genomic_DNA"/>
</dbReference>
<dbReference type="GO" id="GO:0004109">
    <property type="term" value="F:coproporphyrinogen oxidase activity"/>
    <property type="evidence" value="ECO:0007669"/>
    <property type="project" value="InterPro"/>
</dbReference>
<reference evidence="4" key="2">
    <citation type="submission" date="2020-09" db="EMBL/GenBank/DDBJ databases">
        <authorList>
            <person name="Sun Q."/>
            <person name="Kim S."/>
        </authorList>
    </citation>
    <scope>NUCLEOTIDE SEQUENCE</scope>
    <source>
        <strain evidence="4">KCTC 12710</strain>
    </source>
</reference>
<feature type="domain" description="Radical SAM core" evidence="3">
    <location>
        <begin position="1"/>
        <end position="230"/>
    </location>
</feature>
<dbReference type="InterPro" id="IPR010723">
    <property type="entry name" value="HemN_C"/>
</dbReference>
<evidence type="ECO:0000256" key="2">
    <source>
        <dbReference type="RuleBase" id="RU364116"/>
    </source>
</evidence>
<dbReference type="PANTHER" id="PTHR13932">
    <property type="entry name" value="COPROPORPHYRINIGEN III OXIDASE"/>
    <property type="match status" value="1"/>
</dbReference>
<dbReference type="Pfam" id="PF06969">
    <property type="entry name" value="HemN_C"/>
    <property type="match status" value="1"/>
</dbReference>